<protein>
    <recommendedName>
        <fullName evidence="1">Reverse transcriptase Ty1/copia-type domain-containing protein</fullName>
    </recommendedName>
</protein>
<evidence type="ECO:0000259" key="1">
    <source>
        <dbReference type="Pfam" id="PF07727"/>
    </source>
</evidence>
<evidence type="ECO:0000313" key="2">
    <source>
        <dbReference type="EMBL" id="SPD16572.1"/>
    </source>
</evidence>
<reference evidence="2" key="1">
    <citation type="submission" date="2018-02" db="EMBL/GenBank/DDBJ databases">
        <authorList>
            <person name="Cohen D.B."/>
            <person name="Kent A.D."/>
        </authorList>
    </citation>
    <scope>NUCLEOTIDE SEQUENCE</scope>
</reference>
<dbReference type="CDD" id="cd09272">
    <property type="entry name" value="RNase_HI_RT_Ty1"/>
    <property type="match status" value="1"/>
</dbReference>
<dbReference type="InterPro" id="IPR043502">
    <property type="entry name" value="DNA/RNA_pol_sf"/>
</dbReference>
<organism evidence="2">
    <name type="scientific">Fagus sylvatica</name>
    <name type="common">Beechnut</name>
    <dbReference type="NCBI Taxonomy" id="28930"/>
    <lineage>
        <taxon>Eukaryota</taxon>
        <taxon>Viridiplantae</taxon>
        <taxon>Streptophyta</taxon>
        <taxon>Embryophyta</taxon>
        <taxon>Tracheophyta</taxon>
        <taxon>Spermatophyta</taxon>
        <taxon>Magnoliopsida</taxon>
        <taxon>eudicotyledons</taxon>
        <taxon>Gunneridae</taxon>
        <taxon>Pentapetalae</taxon>
        <taxon>rosids</taxon>
        <taxon>fabids</taxon>
        <taxon>Fagales</taxon>
        <taxon>Fagaceae</taxon>
        <taxon>Fagus</taxon>
    </lineage>
</organism>
<dbReference type="EMBL" id="OIVN01004301">
    <property type="protein sequence ID" value="SPD16572.1"/>
    <property type="molecule type" value="Genomic_DNA"/>
</dbReference>
<sequence>MLIAIAALYNLEIHQMDVKTAFLNGELDEEIYMEQPEGFIVPGKEKKVCRLVKSLYGLKQAPKQWHEKFDNAMMSNGFRINECNKCVYVKNTTSGYVIVCLYVDDMLIMGSNNDIIKATKRMLNSKFDMKDLGVADVILGIKITRTSDGLVLSQSHYIKKVLEKFGRYDDSPVKTPIDLVLERYSDTNWISDTNDTKFTSGYVFTLGGAAVSWKSSKQTCIARSTMESEFIALDKAGEEAEWLRHFLGGYADVDETCATYLYTL</sequence>
<gene>
    <name evidence="2" type="ORF">FSB_LOCUS44454</name>
</gene>
<feature type="domain" description="Reverse transcriptase Ty1/copia-type" evidence="1">
    <location>
        <begin position="1"/>
        <end position="177"/>
    </location>
</feature>
<dbReference type="InterPro" id="IPR013103">
    <property type="entry name" value="RVT_2"/>
</dbReference>
<accession>A0A2N9HW60</accession>
<name>A0A2N9HW60_FAGSY</name>
<dbReference type="AlphaFoldDB" id="A0A2N9HW60"/>
<dbReference type="PANTHER" id="PTHR11439">
    <property type="entry name" value="GAG-POL-RELATED RETROTRANSPOSON"/>
    <property type="match status" value="1"/>
</dbReference>
<proteinExistence type="predicted"/>
<dbReference type="PANTHER" id="PTHR11439:SF440">
    <property type="entry name" value="INTEGRASE CATALYTIC DOMAIN-CONTAINING PROTEIN"/>
    <property type="match status" value="1"/>
</dbReference>
<dbReference type="Pfam" id="PF07727">
    <property type="entry name" value="RVT_2"/>
    <property type="match status" value="1"/>
</dbReference>
<dbReference type="SUPFAM" id="SSF56672">
    <property type="entry name" value="DNA/RNA polymerases"/>
    <property type="match status" value="1"/>
</dbReference>